<dbReference type="GO" id="GO:0030414">
    <property type="term" value="F:peptidase inhibitor activity"/>
    <property type="evidence" value="ECO:0007669"/>
    <property type="project" value="InterPro"/>
</dbReference>
<organism evidence="3 4">
    <name type="scientific">Caenorhabditis bovis</name>
    <dbReference type="NCBI Taxonomy" id="2654633"/>
    <lineage>
        <taxon>Eukaryota</taxon>
        <taxon>Metazoa</taxon>
        <taxon>Ecdysozoa</taxon>
        <taxon>Nematoda</taxon>
        <taxon>Chromadorea</taxon>
        <taxon>Rhabditida</taxon>
        <taxon>Rhabditina</taxon>
        <taxon>Rhabditomorpha</taxon>
        <taxon>Rhabditoidea</taxon>
        <taxon>Rhabditidae</taxon>
        <taxon>Peloderinae</taxon>
        <taxon>Caenorhabditis</taxon>
    </lineage>
</organism>
<dbReference type="PANTHER" id="PTHR36938">
    <property type="entry name" value="PROTEIN CBG26935"/>
    <property type="match status" value="1"/>
</dbReference>
<dbReference type="InterPro" id="IPR008197">
    <property type="entry name" value="WAP_dom"/>
</dbReference>
<dbReference type="OrthoDB" id="5802447at2759"/>
<dbReference type="Proteomes" id="UP000494206">
    <property type="component" value="Unassembled WGS sequence"/>
</dbReference>
<feature type="signal peptide" evidence="1">
    <location>
        <begin position="1"/>
        <end position="16"/>
    </location>
</feature>
<dbReference type="PANTHER" id="PTHR36938:SF2">
    <property type="entry name" value="WAP DOMAIN-CONTAINING PROTEIN"/>
    <property type="match status" value="1"/>
</dbReference>
<keyword evidence="4" id="KW-1185">Reference proteome</keyword>
<keyword evidence="1" id="KW-0732">Signal</keyword>
<evidence type="ECO:0000259" key="2">
    <source>
        <dbReference type="PROSITE" id="PS51390"/>
    </source>
</evidence>
<dbReference type="AlphaFoldDB" id="A0A8S1EDZ3"/>
<dbReference type="GO" id="GO:0005576">
    <property type="term" value="C:extracellular region"/>
    <property type="evidence" value="ECO:0007669"/>
    <property type="project" value="InterPro"/>
</dbReference>
<name>A0A8S1EDZ3_9PELO</name>
<reference evidence="3 4" key="1">
    <citation type="submission" date="2020-04" db="EMBL/GenBank/DDBJ databases">
        <authorList>
            <person name="Laetsch R D."/>
            <person name="Stevens L."/>
            <person name="Kumar S."/>
            <person name="Blaxter L. M."/>
        </authorList>
    </citation>
    <scope>NUCLEOTIDE SEQUENCE [LARGE SCALE GENOMIC DNA]</scope>
</reference>
<evidence type="ECO:0000256" key="1">
    <source>
        <dbReference type="SAM" id="SignalP"/>
    </source>
</evidence>
<evidence type="ECO:0000313" key="3">
    <source>
        <dbReference type="EMBL" id="CAB3398954.1"/>
    </source>
</evidence>
<proteinExistence type="predicted"/>
<feature type="domain" description="WAP" evidence="2">
    <location>
        <begin position="105"/>
        <end position="160"/>
    </location>
</feature>
<comment type="caution">
    <text evidence="3">The sequence shown here is derived from an EMBL/GenBank/DDBJ whole genome shotgun (WGS) entry which is preliminary data.</text>
</comment>
<sequence length="242" mass="26383">MSLIQLTVLTISVVGAQHMTLCDYFEKLGIAKPECGHIVKPIYEAPPPPIFGAFSSRKTVNAWSGGLMTSLPLCQNYFHSCMASTACESGTICTSGLAHGSCCTNPNRASCPTATSMNINCRKTRSVNWCNTDTDCRGTSTTASMCCPTGCNYNMCVYVGHQIVHPRRSVVFSSLRNTQINDGTECPDPYTMDIKCLAPRGANWCHTDDECLSGINKRKCCATLCGYNTCVMRLNNNKWIIA</sequence>
<protein>
    <recommendedName>
        <fullName evidence="2">WAP domain-containing protein</fullName>
    </recommendedName>
</protein>
<gene>
    <name evidence="3" type="ORF">CBOVIS_LOCUS2172</name>
</gene>
<dbReference type="PROSITE" id="PS51390">
    <property type="entry name" value="WAP"/>
    <property type="match status" value="1"/>
</dbReference>
<feature type="chain" id="PRO_5035776622" description="WAP domain-containing protein" evidence="1">
    <location>
        <begin position="17"/>
        <end position="242"/>
    </location>
</feature>
<accession>A0A8S1EDZ3</accession>
<dbReference type="EMBL" id="CADEPM010000001">
    <property type="protein sequence ID" value="CAB3398954.1"/>
    <property type="molecule type" value="Genomic_DNA"/>
</dbReference>
<evidence type="ECO:0000313" key="4">
    <source>
        <dbReference type="Proteomes" id="UP000494206"/>
    </source>
</evidence>